<reference evidence="1" key="1">
    <citation type="journal article" date="2015" name="Nature">
        <title>Complex archaea that bridge the gap between prokaryotes and eukaryotes.</title>
        <authorList>
            <person name="Spang A."/>
            <person name="Saw J.H."/>
            <person name="Jorgensen S.L."/>
            <person name="Zaremba-Niedzwiedzka K."/>
            <person name="Martijn J."/>
            <person name="Lind A.E."/>
            <person name="van Eijk R."/>
            <person name="Schleper C."/>
            <person name="Guy L."/>
            <person name="Ettema T.J."/>
        </authorList>
    </citation>
    <scope>NUCLEOTIDE SEQUENCE</scope>
</reference>
<proteinExistence type="predicted"/>
<dbReference type="AlphaFoldDB" id="A0A0F9FJR0"/>
<evidence type="ECO:0000313" key="1">
    <source>
        <dbReference type="EMBL" id="KKL57505.1"/>
    </source>
</evidence>
<dbReference type="EMBL" id="LAZR01030144">
    <property type="protein sequence ID" value="KKL57505.1"/>
    <property type="molecule type" value="Genomic_DNA"/>
</dbReference>
<protein>
    <submittedName>
        <fullName evidence="1">Uncharacterized protein</fullName>
    </submittedName>
</protein>
<organism evidence="1">
    <name type="scientific">marine sediment metagenome</name>
    <dbReference type="NCBI Taxonomy" id="412755"/>
    <lineage>
        <taxon>unclassified sequences</taxon>
        <taxon>metagenomes</taxon>
        <taxon>ecological metagenomes</taxon>
    </lineage>
</organism>
<accession>A0A0F9FJR0</accession>
<sequence>MDEKELCRRLYEYFKEGSQNRLSGQSNKYPGNSLAHMLSCFGWVQEDLRQALMEASARYGEEQRRFDSAGLFE</sequence>
<gene>
    <name evidence="1" type="ORF">LCGC14_2234770</name>
</gene>
<comment type="caution">
    <text evidence="1">The sequence shown here is derived from an EMBL/GenBank/DDBJ whole genome shotgun (WGS) entry which is preliminary data.</text>
</comment>
<name>A0A0F9FJR0_9ZZZZ</name>